<name>A0A367P615_CUPNE</name>
<feature type="domain" description="TauD/TfdA-like" evidence="6">
    <location>
        <begin position="5"/>
        <end position="260"/>
    </location>
</feature>
<dbReference type="Gene3D" id="3.60.130.10">
    <property type="entry name" value="Clavaminate synthase-like"/>
    <property type="match status" value="1"/>
</dbReference>
<dbReference type="InterPro" id="IPR042098">
    <property type="entry name" value="TauD-like_sf"/>
</dbReference>
<dbReference type="GO" id="GO:0005737">
    <property type="term" value="C:cytoplasm"/>
    <property type="evidence" value="ECO:0007669"/>
    <property type="project" value="TreeGrafter"/>
</dbReference>
<evidence type="ECO:0000256" key="4">
    <source>
        <dbReference type="ARBA" id="ARBA00023002"/>
    </source>
</evidence>
<dbReference type="InterPro" id="IPR003819">
    <property type="entry name" value="TauD/TfdA-like"/>
</dbReference>
<gene>
    <name evidence="7" type="ORF">DDK22_38270</name>
</gene>
<dbReference type="RefSeq" id="WP_114136433.1">
    <property type="nucleotide sequence ID" value="NZ_CP068436.1"/>
</dbReference>
<evidence type="ECO:0000313" key="8">
    <source>
        <dbReference type="Proteomes" id="UP000253501"/>
    </source>
</evidence>
<reference evidence="7 8" key="1">
    <citation type="submission" date="2018-04" db="EMBL/GenBank/DDBJ databases">
        <title>Cupriavidus necator CR12 genome sequencing and assembly.</title>
        <authorList>
            <person name="Ben Fekih I."/>
            <person name="Mazhar H.S."/>
            <person name="Bello S.K."/>
            <person name="Rensing C."/>
        </authorList>
    </citation>
    <scope>NUCLEOTIDE SEQUENCE [LARGE SCALE GENOMIC DNA]</scope>
    <source>
        <strain evidence="7 8">CR12</strain>
    </source>
</reference>
<evidence type="ECO:0000256" key="5">
    <source>
        <dbReference type="ARBA" id="ARBA00023004"/>
    </source>
</evidence>
<protein>
    <submittedName>
        <fullName evidence="7">TauD/TfdA family dioxygenase</fullName>
    </submittedName>
</protein>
<keyword evidence="4" id="KW-0560">Oxidoreductase</keyword>
<evidence type="ECO:0000259" key="6">
    <source>
        <dbReference type="Pfam" id="PF02668"/>
    </source>
</evidence>
<dbReference type="SUPFAM" id="SSF51197">
    <property type="entry name" value="Clavaminate synthase-like"/>
    <property type="match status" value="1"/>
</dbReference>
<evidence type="ECO:0000256" key="1">
    <source>
        <dbReference type="ARBA" id="ARBA00005896"/>
    </source>
</evidence>
<keyword evidence="2" id="KW-0479">Metal-binding</keyword>
<dbReference type="AlphaFoldDB" id="A0A367P615"/>
<keyword evidence="5" id="KW-0408">Iron</keyword>
<dbReference type="GO" id="GO:0046872">
    <property type="term" value="F:metal ion binding"/>
    <property type="evidence" value="ECO:0007669"/>
    <property type="project" value="UniProtKB-KW"/>
</dbReference>
<organism evidence="7 8">
    <name type="scientific">Cupriavidus necator</name>
    <name type="common">Alcaligenes eutrophus</name>
    <name type="synonym">Ralstonia eutropha</name>
    <dbReference type="NCBI Taxonomy" id="106590"/>
    <lineage>
        <taxon>Bacteria</taxon>
        <taxon>Pseudomonadati</taxon>
        <taxon>Pseudomonadota</taxon>
        <taxon>Betaproteobacteria</taxon>
        <taxon>Burkholderiales</taxon>
        <taxon>Burkholderiaceae</taxon>
        <taxon>Cupriavidus</taxon>
    </lineage>
</organism>
<dbReference type="InterPro" id="IPR051323">
    <property type="entry name" value="AtsK-like"/>
</dbReference>
<accession>A0A367P615</accession>
<dbReference type="Pfam" id="PF02668">
    <property type="entry name" value="TauD"/>
    <property type="match status" value="1"/>
</dbReference>
<evidence type="ECO:0000313" key="7">
    <source>
        <dbReference type="EMBL" id="RCJ03268.1"/>
    </source>
</evidence>
<comment type="caution">
    <text evidence="7">The sequence shown here is derived from an EMBL/GenBank/DDBJ whole genome shotgun (WGS) entry which is preliminary data.</text>
</comment>
<dbReference type="PANTHER" id="PTHR30468:SF1">
    <property type="entry name" value="ALPHA-KETOGLUTARATE-DEPENDENT SULFONATE DIOXYGENASE"/>
    <property type="match status" value="1"/>
</dbReference>
<proteinExistence type="inferred from homology"/>
<sequence length="267" mass="30333">MTIRITPLTGSIGASVEGVSLSEPLTDERFEQLSKAFLQHCVLVFREQPLKPAAQLDFIRHWGEPVVPALLSKLRLDEYPEVVQIRTAPKELISTEAWHYDAPHTPVPPKITMLSAQVVPVGGDTMWCNQYLAYDRLTPVMQRMLQGLRVHFRAVRLARSQGVCESDVPSAVHPMVRTHPETGRKALYIGHPDNVMGIEGMTEAEARPLLNFLYEHSTLPDNIYRHMWRVGDALMWDNRCTMHYAVHDYGNHERLLNRVTLKGEVPA</sequence>
<dbReference type="PANTHER" id="PTHR30468">
    <property type="entry name" value="ALPHA-KETOGLUTARATE-DEPENDENT SULFONATE DIOXYGENASE"/>
    <property type="match status" value="1"/>
</dbReference>
<dbReference type="Proteomes" id="UP000253501">
    <property type="component" value="Unassembled WGS sequence"/>
</dbReference>
<dbReference type="GO" id="GO:0016706">
    <property type="term" value="F:2-oxoglutarate-dependent dioxygenase activity"/>
    <property type="evidence" value="ECO:0007669"/>
    <property type="project" value="TreeGrafter"/>
</dbReference>
<dbReference type="EMBL" id="QDHA01000189">
    <property type="protein sequence ID" value="RCJ03268.1"/>
    <property type="molecule type" value="Genomic_DNA"/>
</dbReference>
<comment type="similarity">
    <text evidence="1">Belongs to the TfdA dioxygenase family.</text>
</comment>
<evidence type="ECO:0000256" key="2">
    <source>
        <dbReference type="ARBA" id="ARBA00022723"/>
    </source>
</evidence>
<evidence type="ECO:0000256" key="3">
    <source>
        <dbReference type="ARBA" id="ARBA00022964"/>
    </source>
</evidence>
<keyword evidence="3 7" id="KW-0223">Dioxygenase</keyword>